<evidence type="ECO:0000256" key="3">
    <source>
        <dbReference type="ARBA" id="ARBA00022692"/>
    </source>
</evidence>
<feature type="transmembrane region" description="Helical" evidence="6">
    <location>
        <begin position="213"/>
        <end position="231"/>
    </location>
</feature>
<dbReference type="InterPro" id="IPR002528">
    <property type="entry name" value="MATE_fam"/>
</dbReference>
<sequence>MSYAEEAVTVAGAVEYSEEEREMGTKDIKSLFIHYSVVTFWGMLAQAVMVIAEGIIIGNALGRSGLATISIVMPIETLNLALGTGLGIGISSLAAIKLGDGDEEGARKTFSTVFWFMAVMMTVFSALVFFNAGTVAAFLGAPAELVNECVIFIRAFMFGLPFCVLGQILGSVLRVDEKPGIASFAMGAASMTALAILYYGVMVLKIGILGAGIYYGCTLGLSFMAILYFLFNRDTIFKIRLSDLKIDFSLVAASFKIALPYLGFQAAIFISTLVINHLLGRYGSDLELAAFGIINSYIAYTVMIFSQTMANGLQPIASFNYGAGKPGRLLELLRSGIRIHLLVLIVVSLPVVIFAPAIIRLFAGGDAELIVTGARAIRLFTCLTSLGMTAYFISCYYQSVEKVRISIIIGISRYVVVIPLMFLLSSVFGVMGVWYSQFLSDLLAFCLAIGFIVKEAGNLKAQQSGL</sequence>
<keyword evidence="3 6" id="KW-0812">Transmembrane</keyword>
<keyword evidence="5 6" id="KW-0472">Membrane</keyword>
<feature type="transmembrane region" description="Helical" evidence="6">
    <location>
        <begin position="375"/>
        <end position="393"/>
    </location>
</feature>
<feature type="transmembrane region" description="Helical" evidence="6">
    <location>
        <begin position="151"/>
        <end position="169"/>
    </location>
</feature>
<evidence type="ECO:0000313" key="7">
    <source>
        <dbReference type="EMBL" id="MEQ2423510.1"/>
    </source>
</evidence>
<proteinExistence type="predicted"/>
<feature type="transmembrane region" description="Helical" evidence="6">
    <location>
        <begin position="288"/>
        <end position="306"/>
    </location>
</feature>
<feature type="transmembrane region" description="Helical" evidence="6">
    <location>
        <begin position="405"/>
        <end position="428"/>
    </location>
</feature>
<dbReference type="RefSeq" id="WP_120057794.1">
    <property type="nucleotide sequence ID" value="NZ_JBBMFM010000002.1"/>
</dbReference>
<dbReference type="PANTHER" id="PTHR43823">
    <property type="entry name" value="SPORULATION PROTEIN YKVU"/>
    <property type="match status" value="1"/>
</dbReference>
<comment type="subcellular location">
    <subcellularLocation>
        <location evidence="1">Cell membrane</location>
        <topology evidence="1">Multi-pass membrane protein</topology>
    </subcellularLocation>
</comment>
<accession>A0ABV1D0H7</accession>
<feature type="transmembrane region" description="Helical" evidence="6">
    <location>
        <begin position="341"/>
        <end position="363"/>
    </location>
</feature>
<evidence type="ECO:0000256" key="5">
    <source>
        <dbReference type="ARBA" id="ARBA00023136"/>
    </source>
</evidence>
<dbReference type="EMBL" id="JBBMFM010000002">
    <property type="protein sequence ID" value="MEQ2423510.1"/>
    <property type="molecule type" value="Genomic_DNA"/>
</dbReference>
<gene>
    <name evidence="7" type="ORF">WMQ36_00860</name>
</gene>
<dbReference type="Pfam" id="PF01554">
    <property type="entry name" value="MatE"/>
    <property type="match status" value="2"/>
</dbReference>
<dbReference type="Proteomes" id="UP001454086">
    <property type="component" value="Unassembled WGS sequence"/>
</dbReference>
<evidence type="ECO:0000313" key="8">
    <source>
        <dbReference type="Proteomes" id="UP001454086"/>
    </source>
</evidence>
<feature type="transmembrane region" description="Helical" evidence="6">
    <location>
        <begin position="77"/>
        <end position="98"/>
    </location>
</feature>
<comment type="caution">
    <text evidence="7">The sequence shown here is derived from an EMBL/GenBank/DDBJ whole genome shotgun (WGS) entry which is preliminary data.</text>
</comment>
<evidence type="ECO:0000256" key="4">
    <source>
        <dbReference type="ARBA" id="ARBA00022989"/>
    </source>
</evidence>
<evidence type="ECO:0000256" key="6">
    <source>
        <dbReference type="SAM" id="Phobius"/>
    </source>
</evidence>
<feature type="transmembrane region" description="Helical" evidence="6">
    <location>
        <begin position="31"/>
        <end position="57"/>
    </location>
</feature>
<name>A0ABV1D0H7_9FIRM</name>
<keyword evidence="2" id="KW-1003">Cell membrane</keyword>
<feature type="transmembrane region" description="Helical" evidence="6">
    <location>
        <begin position="181"/>
        <end position="201"/>
    </location>
</feature>
<dbReference type="InterPro" id="IPR051327">
    <property type="entry name" value="MATE_MepA_subfamily"/>
</dbReference>
<protein>
    <submittedName>
        <fullName evidence="7">MATE family efflux transporter</fullName>
    </submittedName>
</protein>
<keyword evidence="4 6" id="KW-1133">Transmembrane helix</keyword>
<evidence type="ECO:0000256" key="1">
    <source>
        <dbReference type="ARBA" id="ARBA00004651"/>
    </source>
</evidence>
<keyword evidence="8" id="KW-1185">Reference proteome</keyword>
<feature type="transmembrane region" description="Helical" evidence="6">
    <location>
        <begin position="110"/>
        <end position="139"/>
    </location>
</feature>
<evidence type="ECO:0000256" key="2">
    <source>
        <dbReference type="ARBA" id="ARBA00022475"/>
    </source>
</evidence>
<feature type="transmembrane region" description="Helical" evidence="6">
    <location>
        <begin position="251"/>
        <end position="276"/>
    </location>
</feature>
<feature type="transmembrane region" description="Helical" evidence="6">
    <location>
        <begin position="434"/>
        <end position="453"/>
    </location>
</feature>
<dbReference type="PANTHER" id="PTHR43823:SF3">
    <property type="entry name" value="MULTIDRUG EXPORT PROTEIN MEPA"/>
    <property type="match status" value="1"/>
</dbReference>
<organism evidence="7 8">
    <name type="scientific">Enterocloster hominis</name>
    <name type="common">ex Hitch et al. 2024</name>
    <dbReference type="NCBI Taxonomy" id="1917870"/>
    <lineage>
        <taxon>Bacteria</taxon>
        <taxon>Bacillati</taxon>
        <taxon>Bacillota</taxon>
        <taxon>Clostridia</taxon>
        <taxon>Lachnospirales</taxon>
        <taxon>Lachnospiraceae</taxon>
        <taxon>Enterocloster</taxon>
    </lineage>
</organism>
<reference evidence="7 8" key="1">
    <citation type="submission" date="2024-03" db="EMBL/GenBank/DDBJ databases">
        <title>Human intestinal bacterial collection.</title>
        <authorList>
            <person name="Pauvert C."/>
            <person name="Hitch T.C.A."/>
            <person name="Clavel T."/>
        </authorList>
    </citation>
    <scope>NUCLEOTIDE SEQUENCE [LARGE SCALE GENOMIC DNA]</scope>
    <source>
        <strain evidence="7 8">CLA-SR-H021</strain>
    </source>
</reference>